<evidence type="ECO:0000313" key="8">
    <source>
        <dbReference type="Proteomes" id="UP000654279"/>
    </source>
</evidence>
<feature type="domain" description="Response regulatory" evidence="5">
    <location>
        <begin position="3"/>
        <end position="117"/>
    </location>
</feature>
<keyword evidence="8" id="KW-1185">Reference proteome</keyword>
<dbReference type="RefSeq" id="WP_138296546.1">
    <property type="nucleotide sequence ID" value="NZ_JACRSO010000001.1"/>
</dbReference>
<evidence type="ECO:0000256" key="1">
    <source>
        <dbReference type="ARBA" id="ARBA00018672"/>
    </source>
</evidence>
<dbReference type="SUPFAM" id="SSF52172">
    <property type="entry name" value="CheY-like"/>
    <property type="match status" value="1"/>
</dbReference>
<evidence type="ECO:0000256" key="2">
    <source>
        <dbReference type="ARBA" id="ARBA00024867"/>
    </source>
</evidence>
<dbReference type="Pfam" id="PF03861">
    <property type="entry name" value="ANTAR"/>
    <property type="match status" value="1"/>
</dbReference>
<dbReference type="InterPro" id="IPR001789">
    <property type="entry name" value="Sig_transdc_resp-reg_receiver"/>
</dbReference>
<feature type="domain" description="ANTAR" evidence="6">
    <location>
        <begin position="123"/>
        <end position="184"/>
    </location>
</feature>
<dbReference type="GO" id="GO:0003723">
    <property type="term" value="F:RNA binding"/>
    <property type="evidence" value="ECO:0007669"/>
    <property type="project" value="InterPro"/>
</dbReference>
<dbReference type="GO" id="GO:0000160">
    <property type="term" value="P:phosphorelay signal transduction system"/>
    <property type="evidence" value="ECO:0007669"/>
    <property type="project" value="InterPro"/>
</dbReference>
<dbReference type="PIRSF" id="PIRSF036382">
    <property type="entry name" value="RR_antiterm"/>
    <property type="match status" value="1"/>
</dbReference>
<dbReference type="Gene3D" id="3.40.50.2300">
    <property type="match status" value="1"/>
</dbReference>
<organism evidence="7 8">
    <name type="scientific">Luoshenia tenuis</name>
    <dbReference type="NCBI Taxonomy" id="2763654"/>
    <lineage>
        <taxon>Bacteria</taxon>
        <taxon>Bacillati</taxon>
        <taxon>Bacillota</taxon>
        <taxon>Clostridia</taxon>
        <taxon>Christensenellales</taxon>
        <taxon>Christensenellaceae</taxon>
        <taxon>Luoshenia</taxon>
    </lineage>
</organism>
<evidence type="ECO:0000259" key="6">
    <source>
        <dbReference type="PROSITE" id="PS50921"/>
    </source>
</evidence>
<sequence>MDSGLIVSGTSKGTAFIQKVLQSSGCAQIAVARSGSEARRLLIENEYDLVVINAPLGDEYGHELAMSVAGGAGSGVLLIVKAEAADEISSKVEESGVFVVPKPISAQLFFQSVKLVEATRRRMLGLRSENSKLKRKIEDIKLADRAKCALIQYLGMTEAQAHRYIEKQAMDLRLTRREVAQRILNTYES</sequence>
<accession>A0A926HLQ7</accession>
<dbReference type="InterPro" id="IPR005561">
    <property type="entry name" value="ANTAR"/>
</dbReference>
<dbReference type="InterPro" id="IPR008327">
    <property type="entry name" value="Sig_transdc_resp-reg_antiterm"/>
</dbReference>
<evidence type="ECO:0000313" key="7">
    <source>
        <dbReference type="EMBL" id="MBC8528709.1"/>
    </source>
</evidence>
<evidence type="ECO:0000256" key="3">
    <source>
        <dbReference type="PROSITE-ProRule" id="PRU00169"/>
    </source>
</evidence>
<dbReference type="PROSITE" id="PS50921">
    <property type="entry name" value="ANTAR"/>
    <property type="match status" value="1"/>
</dbReference>
<keyword evidence="4" id="KW-0175">Coiled coil</keyword>
<comment type="caution">
    <text evidence="3">Lacks conserved residue(s) required for the propagation of feature annotation.</text>
</comment>
<dbReference type="InterPro" id="IPR036388">
    <property type="entry name" value="WH-like_DNA-bd_sf"/>
</dbReference>
<proteinExistence type="predicted"/>
<dbReference type="InterPro" id="IPR011006">
    <property type="entry name" value="CheY-like_superfamily"/>
</dbReference>
<protein>
    <recommendedName>
        <fullName evidence="1">Stage 0 sporulation protein A homolog</fullName>
    </recommendedName>
</protein>
<dbReference type="SMART" id="SM01012">
    <property type="entry name" value="ANTAR"/>
    <property type="match status" value="1"/>
</dbReference>
<evidence type="ECO:0000256" key="4">
    <source>
        <dbReference type="SAM" id="Coils"/>
    </source>
</evidence>
<feature type="coiled-coil region" evidence="4">
    <location>
        <begin position="116"/>
        <end position="143"/>
    </location>
</feature>
<comment type="function">
    <text evidence="2">May play the central regulatory role in sporulation. It may be an element of the effector pathway responsible for the activation of sporulation genes in response to nutritional stress. Spo0A may act in concert with spo0H (a sigma factor) to control the expression of some genes that are critical to the sporulation process.</text>
</comment>
<dbReference type="AlphaFoldDB" id="A0A926HLQ7"/>
<name>A0A926HLQ7_9FIRM</name>
<comment type="caution">
    <text evidence="7">The sequence shown here is derived from an EMBL/GenBank/DDBJ whole genome shotgun (WGS) entry which is preliminary data.</text>
</comment>
<gene>
    <name evidence="7" type="ORF">H8699_04555</name>
</gene>
<dbReference type="PROSITE" id="PS50110">
    <property type="entry name" value="RESPONSE_REGULATORY"/>
    <property type="match status" value="1"/>
</dbReference>
<dbReference type="Proteomes" id="UP000654279">
    <property type="component" value="Unassembled WGS sequence"/>
</dbReference>
<evidence type="ECO:0000259" key="5">
    <source>
        <dbReference type="PROSITE" id="PS50110"/>
    </source>
</evidence>
<dbReference type="EMBL" id="JACRSO010000001">
    <property type="protein sequence ID" value="MBC8528709.1"/>
    <property type="molecule type" value="Genomic_DNA"/>
</dbReference>
<reference evidence="7" key="1">
    <citation type="submission" date="2020-08" db="EMBL/GenBank/DDBJ databases">
        <title>Genome public.</title>
        <authorList>
            <person name="Liu C."/>
            <person name="Sun Q."/>
        </authorList>
    </citation>
    <scope>NUCLEOTIDE SEQUENCE</scope>
    <source>
        <strain evidence="7">NSJ-44</strain>
    </source>
</reference>
<dbReference type="Gene3D" id="1.10.10.10">
    <property type="entry name" value="Winged helix-like DNA-binding domain superfamily/Winged helix DNA-binding domain"/>
    <property type="match status" value="1"/>
</dbReference>